<evidence type="ECO:0000256" key="1">
    <source>
        <dbReference type="SAM" id="MobiDB-lite"/>
    </source>
</evidence>
<feature type="compositionally biased region" description="Basic and acidic residues" evidence="1">
    <location>
        <begin position="183"/>
        <end position="197"/>
    </location>
</feature>
<organism evidence="3 4">
    <name type="scientific">Brachymonas denitrificans DSM 15123</name>
    <dbReference type="NCBI Taxonomy" id="1121117"/>
    <lineage>
        <taxon>Bacteria</taxon>
        <taxon>Pseudomonadati</taxon>
        <taxon>Pseudomonadota</taxon>
        <taxon>Betaproteobacteria</taxon>
        <taxon>Burkholderiales</taxon>
        <taxon>Comamonadaceae</taxon>
        <taxon>Brachymonas</taxon>
    </lineage>
</organism>
<dbReference type="AlphaFoldDB" id="A0A1H8EEP2"/>
<evidence type="ECO:0000313" key="4">
    <source>
        <dbReference type="Proteomes" id="UP000199531"/>
    </source>
</evidence>
<dbReference type="STRING" id="1121117.SAMN02745977_00659"/>
<sequence length="197" mass="20581">MKKTLIALSAMMIAASGAMAATTPAKAPAKKAAAAKKAAPKKAVKKPAAKKAAPAKKAPSKLRERLAVNPITGASAPVANIPGPGTPFPAPAAGTVFTGTMRCELGSAVTVTQDAARPTMYQVSNGKGLTYTMHQVPTTTGVVRLEDRANGATWLQLGNKSMLMDQKRGERVADGCQNPQQVARDRELQQRPVDLLR</sequence>
<feature type="chain" id="PRO_5011703328" description="Membrane-bound lysozyme-inhibitor of c-type lysozyme" evidence="2">
    <location>
        <begin position="21"/>
        <end position="197"/>
    </location>
</feature>
<feature type="signal peptide" evidence="2">
    <location>
        <begin position="1"/>
        <end position="20"/>
    </location>
</feature>
<dbReference type="RefSeq" id="WP_091813791.1">
    <property type="nucleotide sequence ID" value="NZ_FOCW01000001.1"/>
</dbReference>
<evidence type="ECO:0000313" key="3">
    <source>
        <dbReference type="EMBL" id="SEN17866.1"/>
    </source>
</evidence>
<keyword evidence="4" id="KW-1185">Reference proteome</keyword>
<feature type="compositionally biased region" description="Basic residues" evidence="1">
    <location>
        <begin position="38"/>
        <end position="49"/>
    </location>
</feature>
<keyword evidence="2" id="KW-0732">Signal</keyword>
<reference evidence="3 4" key="1">
    <citation type="submission" date="2016-10" db="EMBL/GenBank/DDBJ databases">
        <authorList>
            <person name="de Groot N.N."/>
        </authorList>
    </citation>
    <scope>NUCLEOTIDE SEQUENCE [LARGE SCALE GENOMIC DNA]</scope>
    <source>
        <strain evidence="3 4">DSM 15123</strain>
    </source>
</reference>
<evidence type="ECO:0008006" key="5">
    <source>
        <dbReference type="Google" id="ProtNLM"/>
    </source>
</evidence>
<name>A0A1H8EEP2_9BURK</name>
<proteinExistence type="predicted"/>
<accession>A0A1H8EEP2</accession>
<protein>
    <recommendedName>
        <fullName evidence="5">Membrane-bound lysozyme-inhibitor of c-type lysozyme</fullName>
    </recommendedName>
</protein>
<gene>
    <name evidence="3" type="ORF">SAMN02745977_00659</name>
</gene>
<dbReference type="EMBL" id="FOCW01000001">
    <property type="protein sequence ID" value="SEN17866.1"/>
    <property type="molecule type" value="Genomic_DNA"/>
</dbReference>
<dbReference type="Proteomes" id="UP000199531">
    <property type="component" value="Unassembled WGS sequence"/>
</dbReference>
<evidence type="ECO:0000256" key="2">
    <source>
        <dbReference type="SAM" id="SignalP"/>
    </source>
</evidence>
<feature type="region of interest" description="Disordered" evidence="1">
    <location>
        <begin position="34"/>
        <end position="63"/>
    </location>
</feature>
<dbReference type="OrthoDB" id="5297272at2"/>
<feature type="region of interest" description="Disordered" evidence="1">
    <location>
        <begin position="170"/>
        <end position="197"/>
    </location>
</feature>